<keyword evidence="2" id="KW-1185">Reference proteome</keyword>
<evidence type="ECO:0000313" key="1">
    <source>
        <dbReference type="EMBL" id="MCV2865070.1"/>
    </source>
</evidence>
<accession>A0ABT2Z1U3</accession>
<proteinExistence type="predicted"/>
<evidence type="ECO:0000313" key="2">
    <source>
        <dbReference type="Proteomes" id="UP001652503"/>
    </source>
</evidence>
<name>A0ABT2Z1U3_9RHOB</name>
<protein>
    <submittedName>
        <fullName evidence="1">Uncharacterized protein</fullName>
    </submittedName>
</protein>
<reference evidence="1 2" key="1">
    <citation type="submission" date="2022-10" db="EMBL/GenBank/DDBJ databases">
        <title>Defluviimonas sp. nov., isolated from ocean surface water.</title>
        <authorList>
            <person name="He W."/>
            <person name="Wang L."/>
            <person name="Zhang D.-F."/>
        </authorList>
    </citation>
    <scope>NUCLEOTIDE SEQUENCE [LARGE SCALE GENOMIC DNA]</scope>
    <source>
        <strain evidence="1 2">WL0075</strain>
    </source>
</reference>
<dbReference type="EMBL" id="JAOWLA010000008">
    <property type="protein sequence ID" value="MCV2865070.1"/>
    <property type="molecule type" value="Genomic_DNA"/>
</dbReference>
<gene>
    <name evidence="1" type="ORF">OE647_10020</name>
</gene>
<sequence length="90" mass="10353">MIPIMRPPFPGTDLRGKGDSLRFAAPQPTDCAVFWPFSMLRPNLWAESFNKTHIIERILLDYCDFHISLEDRVCDAAFLPHCMDDSKRGI</sequence>
<dbReference type="Proteomes" id="UP001652503">
    <property type="component" value="Unassembled WGS sequence"/>
</dbReference>
<organism evidence="1 2">
    <name type="scientific">Albidovulum sediminicola</name>
    <dbReference type="NCBI Taxonomy" id="2984331"/>
    <lineage>
        <taxon>Bacteria</taxon>
        <taxon>Pseudomonadati</taxon>
        <taxon>Pseudomonadota</taxon>
        <taxon>Alphaproteobacteria</taxon>
        <taxon>Rhodobacterales</taxon>
        <taxon>Paracoccaceae</taxon>
        <taxon>Albidovulum</taxon>
    </lineage>
</organism>
<comment type="caution">
    <text evidence="1">The sequence shown here is derived from an EMBL/GenBank/DDBJ whole genome shotgun (WGS) entry which is preliminary data.</text>
</comment>